<dbReference type="RefSeq" id="WP_078700829.1">
    <property type="nucleotide sequence ID" value="NZ_LT796768.1"/>
</dbReference>
<dbReference type="STRING" id="1736691.SAMN06295964_2929"/>
<reference evidence="2" key="1">
    <citation type="submission" date="2017-02" db="EMBL/GenBank/DDBJ databases">
        <authorList>
            <person name="Varghese N."/>
            <person name="Submissions S."/>
        </authorList>
    </citation>
    <scope>NUCLEOTIDE SEQUENCE [LARGE SCALE GENOMIC DNA]</scope>
    <source>
        <strain evidence="2">9H-4</strain>
    </source>
</reference>
<proteinExistence type="predicted"/>
<dbReference type="EMBL" id="LT796768">
    <property type="protein sequence ID" value="SKB09854.1"/>
    <property type="molecule type" value="Genomic_DNA"/>
</dbReference>
<dbReference type="AlphaFoldDB" id="A0A1T4Z792"/>
<keyword evidence="2" id="KW-1185">Reference proteome</keyword>
<gene>
    <name evidence="1" type="ORF">SAMN06295964_2929</name>
</gene>
<dbReference type="SUPFAM" id="SSF52402">
    <property type="entry name" value="Adenine nucleotide alpha hydrolases-like"/>
    <property type="match status" value="1"/>
</dbReference>
<protein>
    <recommendedName>
        <fullName evidence="3">Universal stress protein family protein</fullName>
    </recommendedName>
</protein>
<dbReference type="Proteomes" id="UP000191040">
    <property type="component" value="Chromosome I"/>
</dbReference>
<accession>A0A1T4Z792</accession>
<dbReference type="InterPro" id="IPR014729">
    <property type="entry name" value="Rossmann-like_a/b/a_fold"/>
</dbReference>
<sequence>MYNVALLVERQLIALDADQILALHEGVDDDVTYHMLLPVDSSPAALSASMTAFGGAQFVPLEEPAAYTRIEDDLRQDGQTELEASAALLVERGQKVTTKLVEYDPIDALVDVVKEKSCEEVIILTESHVVREFLHLDWTSRARRKLDVPTLHLLEHLTFDEQAEM</sequence>
<evidence type="ECO:0000313" key="1">
    <source>
        <dbReference type="EMBL" id="SKB09854.1"/>
    </source>
</evidence>
<organism evidence="1 2">
    <name type="scientific">Aeromicrobium choanae</name>
    <dbReference type="NCBI Taxonomy" id="1736691"/>
    <lineage>
        <taxon>Bacteria</taxon>
        <taxon>Bacillati</taxon>
        <taxon>Actinomycetota</taxon>
        <taxon>Actinomycetes</taxon>
        <taxon>Propionibacteriales</taxon>
        <taxon>Nocardioidaceae</taxon>
        <taxon>Aeromicrobium</taxon>
    </lineage>
</organism>
<dbReference type="Gene3D" id="3.40.50.620">
    <property type="entry name" value="HUPs"/>
    <property type="match status" value="1"/>
</dbReference>
<name>A0A1T4Z792_9ACTN</name>
<evidence type="ECO:0008006" key="3">
    <source>
        <dbReference type="Google" id="ProtNLM"/>
    </source>
</evidence>
<dbReference type="OrthoDB" id="3825223at2"/>
<evidence type="ECO:0000313" key="2">
    <source>
        <dbReference type="Proteomes" id="UP000191040"/>
    </source>
</evidence>